<gene>
    <name evidence="2" type="ORF">SAMN04487865_104022</name>
</gene>
<protein>
    <submittedName>
        <fullName evidence="2">Chemotaxis signal transduction protein</fullName>
    </submittedName>
</protein>
<dbReference type="Gene3D" id="2.30.30.40">
    <property type="entry name" value="SH3 Domains"/>
    <property type="match status" value="1"/>
</dbReference>
<evidence type="ECO:0000313" key="3">
    <source>
        <dbReference type="Proteomes" id="UP000243374"/>
    </source>
</evidence>
<dbReference type="GO" id="GO:0007165">
    <property type="term" value="P:signal transduction"/>
    <property type="evidence" value="ECO:0007669"/>
    <property type="project" value="InterPro"/>
</dbReference>
<dbReference type="GO" id="GO:0006935">
    <property type="term" value="P:chemotaxis"/>
    <property type="evidence" value="ECO:0007669"/>
    <property type="project" value="InterPro"/>
</dbReference>
<dbReference type="SMART" id="SM00260">
    <property type="entry name" value="CheW"/>
    <property type="match status" value="1"/>
</dbReference>
<organism evidence="2 3">
    <name type="scientific">Succinivibrio dextrinosolvens</name>
    <dbReference type="NCBI Taxonomy" id="83771"/>
    <lineage>
        <taxon>Bacteria</taxon>
        <taxon>Pseudomonadati</taxon>
        <taxon>Pseudomonadota</taxon>
        <taxon>Gammaproteobacteria</taxon>
        <taxon>Aeromonadales</taxon>
        <taxon>Succinivibrionaceae</taxon>
        <taxon>Succinivibrio</taxon>
    </lineage>
</organism>
<accession>A0A662ZAK4</accession>
<proteinExistence type="predicted"/>
<dbReference type="RefSeq" id="WP_074841086.1">
    <property type="nucleotide sequence ID" value="NZ_CP047056.1"/>
</dbReference>
<dbReference type="InterPro" id="IPR002545">
    <property type="entry name" value="CheW-lke_dom"/>
</dbReference>
<dbReference type="Pfam" id="PF01584">
    <property type="entry name" value="CheW"/>
    <property type="match status" value="1"/>
</dbReference>
<reference evidence="2 3" key="1">
    <citation type="submission" date="2016-10" db="EMBL/GenBank/DDBJ databases">
        <authorList>
            <person name="Varghese N."/>
            <person name="Submissions S."/>
        </authorList>
    </citation>
    <scope>NUCLEOTIDE SEQUENCE [LARGE SCALE GENOMIC DNA]</scope>
    <source>
        <strain evidence="2 3">22B</strain>
    </source>
</reference>
<dbReference type="Proteomes" id="UP000243374">
    <property type="component" value="Unassembled WGS sequence"/>
</dbReference>
<evidence type="ECO:0000259" key="1">
    <source>
        <dbReference type="PROSITE" id="PS50851"/>
    </source>
</evidence>
<sequence>MNSYSVLNDFGIFLFRLSGTRQFYAVNVNRVQEIMPCPRITVLPKLQKHIVGVVTIHNDVTLPVIDLCEVLCGRKTQNIRQSLIVVIRSGSSQYAFLASKADRIININDNALLPSDINSADTYMLGAVQVEKELVELIDVDKVIKDVISQKSDNLSVSETDYKQENLYSIRSC</sequence>
<dbReference type="InterPro" id="IPR036061">
    <property type="entry name" value="CheW-like_dom_sf"/>
</dbReference>
<name>A0A662ZAK4_9GAMM</name>
<dbReference type="PROSITE" id="PS50851">
    <property type="entry name" value="CHEW"/>
    <property type="match status" value="1"/>
</dbReference>
<dbReference type="PANTHER" id="PTHR47233:SF3">
    <property type="entry name" value="CHEMOTAXIS PROTEIN CHEV"/>
    <property type="match status" value="1"/>
</dbReference>
<keyword evidence="3" id="KW-1185">Reference proteome</keyword>
<dbReference type="EMBL" id="FOSF01000040">
    <property type="protein sequence ID" value="SFK22706.1"/>
    <property type="molecule type" value="Genomic_DNA"/>
</dbReference>
<dbReference type="AlphaFoldDB" id="A0A662ZAK4"/>
<dbReference type="Gene3D" id="2.40.50.180">
    <property type="entry name" value="CheA-289, Domain 4"/>
    <property type="match status" value="1"/>
</dbReference>
<evidence type="ECO:0000313" key="2">
    <source>
        <dbReference type="EMBL" id="SFK22706.1"/>
    </source>
</evidence>
<dbReference type="OrthoDB" id="7058609at2"/>
<dbReference type="SUPFAM" id="SSF50341">
    <property type="entry name" value="CheW-like"/>
    <property type="match status" value="1"/>
</dbReference>
<feature type="domain" description="CheW-like" evidence="1">
    <location>
        <begin position="9"/>
        <end position="149"/>
    </location>
</feature>
<dbReference type="PANTHER" id="PTHR47233">
    <property type="entry name" value="CHEMOTAXIS PROTEIN CHEV"/>
    <property type="match status" value="1"/>
</dbReference>